<dbReference type="InterPro" id="IPR019670">
    <property type="entry name" value="DUF2523"/>
</dbReference>
<organism evidence="2 3">
    <name type="scientific">Acinetobacter entericus</name>
    <dbReference type="NCBI Taxonomy" id="2989714"/>
    <lineage>
        <taxon>Bacteria</taxon>
        <taxon>Pseudomonadati</taxon>
        <taxon>Pseudomonadota</taxon>
        <taxon>Gammaproteobacteria</taxon>
        <taxon>Moraxellales</taxon>
        <taxon>Moraxellaceae</taxon>
        <taxon>Acinetobacter</taxon>
    </lineage>
</organism>
<dbReference type="Proteomes" id="UP001209682">
    <property type="component" value="Unassembled WGS sequence"/>
</dbReference>
<evidence type="ECO:0000313" key="2">
    <source>
        <dbReference type="EMBL" id="MCW8041267.1"/>
    </source>
</evidence>
<feature type="transmembrane region" description="Helical" evidence="1">
    <location>
        <begin position="12"/>
        <end position="34"/>
    </location>
</feature>
<keyword evidence="1" id="KW-0472">Membrane</keyword>
<dbReference type="Pfam" id="PF10734">
    <property type="entry name" value="DUF2523"/>
    <property type="match status" value="1"/>
</dbReference>
<name>A0ABT3NNY2_9GAMM</name>
<reference evidence="2 3" key="1">
    <citation type="submission" date="2022-11" db="EMBL/GenBank/DDBJ databases">
        <title>Acinetobacter entericus sp. nov., isolated from the gut of the plastic-eating larvae of the Coleoptera insect Zophobas atratus.</title>
        <authorList>
            <person name="Dong X."/>
            <person name="Yang Y."/>
        </authorList>
    </citation>
    <scope>NUCLEOTIDE SEQUENCE [LARGE SCALE GENOMIC DNA]</scope>
    <source>
        <strain evidence="2 3">BIT-DXN8</strain>
    </source>
</reference>
<comment type="caution">
    <text evidence="2">The sequence shown here is derived from an EMBL/GenBank/DDBJ whole genome shotgun (WGS) entry which is preliminary data.</text>
</comment>
<evidence type="ECO:0000256" key="1">
    <source>
        <dbReference type="SAM" id="Phobius"/>
    </source>
</evidence>
<keyword evidence="1" id="KW-0812">Transmembrane</keyword>
<gene>
    <name evidence="2" type="ORF">OKC24_19315</name>
</gene>
<keyword evidence="3" id="KW-1185">Reference proteome</keyword>
<accession>A0ABT3NNY2</accession>
<proteinExistence type="predicted"/>
<protein>
    <submittedName>
        <fullName evidence="2">DUF2523 domain-containing protein</fullName>
    </submittedName>
</protein>
<keyword evidence="1" id="KW-1133">Transmembrane helix</keyword>
<dbReference type="EMBL" id="JAPEQW010000075">
    <property type="protein sequence ID" value="MCW8041267.1"/>
    <property type="molecule type" value="Genomic_DNA"/>
</dbReference>
<evidence type="ECO:0000313" key="3">
    <source>
        <dbReference type="Proteomes" id="UP001209682"/>
    </source>
</evidence>
<sequence>MPALLAALARYLVSAIIFRFFAATGLSIITFYFINDLITQAKDKIQDAFLGLPSDVLSLIQLYKIDQCISVIISALMIAAFVKTAKITIGRS</sequence>
<feature type="transmembrane region" description="Helical" evidence="1">
    <location>
        <begin position="62"/>
        <end position="82"/>
    </location>
</feature>
<dbReference type="RefSeq" id="WP_265466250.1">
    <property type="nucleotide sequence ID" value="NZ_JAPEQW010000075.1"/>
</dbReference>